<gene>
    <name evidence="5" type="ORF">FOZ62_024203</name>
</gene>
<dbReference type="InterPro" id="IPR051966">
    <property type="entry name" value="RPAP3"/>
</dbReference>
<dbReference type="PANTHER" id="PTHR46423:SF1">
    <property type="entry name" value="RNA POLYMERASE II-ASSOCIATED PROTEIN 3"/>
    <property type="match status" value="1"/>
</dbReference>
<evidence type="ECO:0000256" key="3">
    <source>
        <dbReference type="SAM" id="MobiDB-lite"/>
    </source>
</evidence>
<organism evidence="5 6">
    <name type="scientific">Perkinsus olseni</name>
    <name type="common">Perkinsus atlanticus</name>
    <dbReference type="NCBI Taxonomy" id="32597"/>
    <lineage>
        <taxon>Eukaryota</taxon>
        <taxon>Sar</taxon>
        <taxon>Alveolata</taxon>
        <taxon>Perkinsozoa</taxon>
        <taxon>Perkinsea</taxon>
        <taxon>Perkinsida</taxon>
        <taxon>Perkinsidae</taxon>
        <taxon>Perkinsus</taxon>
    </lineage>
</organism>
<dbReference type="Gene3D" id="3.30.40.10">
    <property type="entry name" value="Zinc/RING finger domain, C3HC4 (zinc finger)"/>
    <property type="match status" value="1"/>
</dbReference>
<keyword evidence="2" id="KW-0862">Zinc</keyword>
<dbReference type="InterPro" id="IPR011990">
    <property type="entry name" value="TPR-like_helical_dom_sf"/>
</dbReference>
<dbReference type="GO" id="GO:0008270">
    <property type="term" value="F:zinc ion binding"/>
    <property type="evidence" value="ECO:0007669"/>
    <property type="project" value="UniProtKB-KW"/>
</dbReference>
<comment type="caution">
    <text evidence="5">The sequence shown here is derived from an EMBL/GenBank/DDBJ whole genome shotgun (WGS) entry which is preliminary data.</text>
</comment>
<keyword evidence="2" id="KW-0479">Metal-binding</keyword>
<dbReference type="PROSITE" id="PS50089">
    <property type="entry name" value="ZF_RING_2"/>
    <property type="match status" value="1"/>
</dbReference>
<evidence type="ECO:0000256" key="2">
    <source>
        <dbReference type="PROSITE-ProRule" id="PRU00175"/>
    </source>
</evidence>
<evidence type="ECO:0000313" key="5">
    <source>
        <dbReference type="EMBL" id="KAF4681907.1"/>
    </source>
</evidence>
<evidence type="ECO:0000259" key="4">
    <source>
        <dbReference type="PROSITE" id="PS50089"/>
    </source>
</evidence>
<evidence type="ECO:0000256" key="1">
    <source>
        <dbReference type="ARBA" id="ARBA00022803"/>
    </source>
</evidence>
<feature type="region of interest" description="Disordered" evidence="3">
    <location>
        <begin position="93"/>
        <end position="151"/>
    </location>
</feature>
<evidence type="ECO:0000313" key="6">
    <source>
        <dbReference type="Proteomes" id="UP000574390"/>
    </source>
</evidence>
<name>A0A7J6NEK7_PEROL</name>
<dbReference type="GO" id="GO:0101031">
    <property type="term" value="C:protein folding chaperone complex"/>
    <property type="evidence" value="ECO:0007669"/>
    <property type="project" value="TreeGrafter"/>
</dbReference>
<reference evidence="5 6" key="1">
    <citation type="submission" date="2020-04" db="EMBL/GenBank/DDBJ databases">
        <title>Perkinsus olseni comparative genomics.</title>
        <authorList>
            <person name="Bogema D.R."/>
        </authorList>
    </citation>
    <scope>NUCLEOTIDE SEQUENCE [LARGE SCALE GENOMIC DNA]</scope>
    <source>
        <strain evidence="5">ATCC PRA-205</strain>
    </source>
</reference>
<dbReference type="Gene3D" id="1.25.40.10">
    <property type="entry name" value="Tetratricopeptide repeat domain"/>
    <property type="match status" value="1"/>
</dbReference>
<dbReference type="GO" id="GO:0005737">
    <property type="term" value="C:cytoplasm"/>
    <property type="evidence" value="ECO:0007669"/>
    <property type="project" value="UniProtKB-ARBA"/>
</dbReference>
<dbReference type="EMBL" id="JABANM010037560">
    <property type="protein sequence ID" value="KAF4681907.1"/>
    <property type="molecule type" value="Genomic_DNA"/>
</dbReference>
<dbReference type="SUPFAM" id="SSF48452">
    <property type="entry name" value="TPR-like"/>
    <property type="match status" value="1"/>
</dbReference>
<dbReference type="Proteomes" id="UP000574390">
    <property type="component" value="Unassembled WGS sequence"/>
</dbReference>
<keyword evidence="1" id="KW-0802">TPR repeat</keyword>
<feature type="non-terminal residue" evidence="5">
    <location>
        <position position="1"/>
    </location>
</feature>
<keyword evidence="2" id="KW-0863">Zinc-finger</keyword>
<dbReference type="InterPro" id="IPR013083">
    <property type="entry name" value="Znf_RING/FYVE/PHD"/>
</dbReference>
<dbReference type="PANTHER" id="PTHR46423">
    <property type="entry name" value="RNA POLYMERASE II-ASSOCIATED PROTEIN 3"/>
    <property type="match status" value="1"/>
</dbReference>
<protein>
    <recommendedName>
        <fullName evidence="4">RING-type domain-containing protein</fullName>
    </recommendedName>
</protein>
<sequence length="379" mass="42233">MTKFRPPARMNDTKPINCQVCETALDSDVRYIAQPCGHGTFCYGCTQKLKMRPSKPVCKRCGGSQLRFIKDFEEYHEEQETLLKSPEIPSLLPFSNDKIDSPQKSKHHEYLSGQGSGDVHSMAVPVPPGRGADEEEESRLRSTTGTDSEREVREVKVSGGSALVETAEGLFAADELNNDPSQDEELGDPTKAEDAVRAEQDPMLSILRDTTILLEIGLSIELGKTKAITLFKEGKLIESAEMLTRCINSYIQAKSANTALRSVLHSNRALAVLSYIKLMGAENSDVESLYRMVVEDCNSALHFDRDNTKAMYRRALAFNELDDLERSLEDITRVLAIFSSRNESHAEAVALREAVMAKRRALEKKWGMTGPISVSRLWN</sequence>
<accession>A0A7J6NEK7</accession>
<dbReference type="InterPro" id="IPR001841">
    <property type="entry name" value="Znf_RING"/>
</dbReference>
<dbReference type="AlphaFoldDB" id="A0A7J6NEK7"/>
<proteinExistence type="predicted"/>
<feature type="domain" description="RING-type" evidence="4">
    <location>
        <begin position="18"/>
        <end position="61"/>
    </location>
</feature>